<name>A0A2S8SVV6_9BACT</name>
<accession>A0A2S8SVV6</accession>
<reference evidence="2 3" key="1">
    <citation type="journal article" date="2018" name="Syst. Appl. Microbiol.">
        <title>Abditibacterium utsteinense sp. nov., the first cultivated member of candidate phylum FBP, isolated from ice-free Antarctic soil samples.</title>
        <authorList>
            <person name="Tahon G."/>
            <person name="Tytgat B."/>
            <person name="Lebbe L."/>
            <person name="Carlier A."/>
            <person name="Willems A."/>
        </authorList>
    </citation>
    <scope>NUCLEOTIDE SEQUENCE [LARGE SCALE GENOMIC DNA]</scope>
    <source>
        <strain evidence="2 3">LMG 29911</strain>
    </source>
</reference>
<proteinExistence type="predicted"/>
<dbReference type="Proteomes" id="UP000237684">
    <property type="component" value="Unassembled WGS sequence"/>
</dbReference>
<comment type="caution">
    <text evidence="2">The sequence shown here is derived from an EMBL/GenBank/DDBJ whole genome shotgun (WGS) entry which is preliminary data.</text>
</comment>
<evidence type="ECO:0000313" key="3">
    <source>
        <dbReference type="Proteomes" id="UP000237684"/>
    </source>
</evidence>
<evidence type="ECO:0000256" key="1">
    <source>
        <dbReference type="SAM" id="MobiDB-lite"/>
    </source>
</evidence>
<organism evidence="2 3">
    <name type="scientific">Abditibacterium utsteinense</name>
    <dbReference type="NCBI Taxonomy" id="1960156"/>
    <lineage>
        <taxon>Bacteria</taxon>
        <taxon>Pseudomonadati</taxon>
        <taxon>Abditibacteriota</taxon>
        <taxon>Abditibacteriia</taxon>
        <taxon>Abditibacteriales</taxon>
        <taxon>Abditibacteriaceae</taxon>
        <taxon>Abditibacterium</taxon>
    </lineage>
</organism>
<feature type="compositionally biased region" description="Low complexity" evidence="1">
    <location>
        <begin position="738"/>
        <end position="754"/>
    </location>
</feature>
<feature type="region of interest" description="Disordered" evidence="1">
    <location>
        <begin position="730"/>
        <end position="754"/>
    </location>
</feature>
<dbReference type="EMBL" id="NIGF01000003">
    <property type="protein sequence ID" value="PQV64922.1"/>
    <property type="molecule type" value="Genomic_DNA"/>
</dbReference>
<protein>
    <submittedName>
        <fullName evidence="2">Uncharacterized protein</fullName>
    </submittedName>
</protein>
<evidence type="ECO:0000313" key="2">
    <source>
        <dbReference type="EMBL" id="PQV64922.1"/>
    </source>
</evidence>
<keyword evidence="3" id="KW-1185">Reference proteome</keyword>
<dbReference type="InParanoid" id="A0A2S8SVV6"/>
<sequence length="1372" mass="146069">MRQFSSPSRQPRRGQALLLAVLIMIFAALLSASFITVVSVNLNQTARQADKNRAAASAKAGLDYINRQLAFSADGENWRPQIPTANLAAYYTPLDRAQGWAGSYAKFPNPLDEQGNNNGPQFLAKIERIPFNLTSASADFDKAGQLKITVIGLSPEDPTAYSRTVFYKGGYQNAPIAQNMRVVSNWDFKNGVVPVAQAGSWNNTSRVVTLTNIKGNFPEPPFAVMIGDPRSVAPPGTPKIRGGVVVAKTATTFTFGYPNVSLAIDTKERIELAASIGSPIGLNYNNDANNASPGAITNPVRMTDNNTAGGVRINGGLWLTGKAFSDSLRAPADAYGPTVLPPASIQTSGMLGRDLPASITEFRVQGQGIVGTNNDLVSSNGTSFPGGWTGSDRKTKDQLVSDAWNRLSGVPSGSRPPGNLSTFDALGTRSVTSFIPPSIDGGEGLERYRNLTRFSPPANPTDAASVSLYGSGQGIYIDNSSDKEQIYVTNEDANGNGTLDAGEDVNNDGFLETKTGFREMRQAELTKMWVSRPLPNPAVTQPAPPAPPILLPATDYMRTGTPAALNSTTASLEQQHLRSWVGPEEFRGRGAEVVLGNDPAFVNPSSDPLLANPSGAFLTVIRDARDDKPANIFGGVTQKTWKAPATGAEQPGKYSRTFAWPQNGVLFAEGNVRIRGTATDAPKSLTVVSLGNIYIEGTLQLLAPSTSPLGYRNKKVLLLATKNVVMNPTRVLGRPDSQTATPATPTTPQPVAVGPGATLDVEDGLTFQIGDFIQASTITAGTETPVAQGYITSAPTATRITFTAVLGGNVPPRALVRTPNSLVQTVASASTTPPKNISFTSVANGTDVVQRRLNLPNPLPANLRLAFDHQGNRVPAFVAGMTVTSGTINNDPILFSNKGIFTVPPATTAPFLDATATVVAQSDKKIRGQYTQPVAGVDDFPGTVPSNPSAPATPTTDAQAQAIDLTTLSGAMNATPHSDNAPTPNTWNYSTSLPTAAYSGLPFFYLAGVGNRLDFPPFTADSIPSGLERRFDIRPTAYQVPLATSISLFTNGAQSLLSNEHWNAALATPRYDQVNQFGFSPNYLDASNPSEDVLTGDQSFYQTDPIKSTLDSRQLTTGLVPGPNSLFLRQSNGIVPLTAPAVYPEYRLNGLKLENVGLKVISNEAKVDTINPAVLNITDPANPTTFNVNAFVYAQTGSWFVIPGGLFDDRLKTINPTATTVNTFLDINNNGTPEAGESIADGTTGNSYPDLNRNGIVDDAERYAMARYSRYNYQINFNGAISEGQTPIINSMRSGPVPAPIVANGAVEAWMLSWSTIKKDSGVATPTNGRMTYTFDSDYVRGLLFDDPSTPLVDETDIGFRLPQTTEVFNVS</sequence>
<gene>
    <name evidence="2" type="ORF">B1R32_103189</name>
</gene>